<dbReference type="FunFam" id="1.10.10.2750:FF:000002">
    <property type="entry name" value="TBC1 domain family member 4"/>
    <property type="match status" value="1"/>
</dbReference>
<dbReference type="InterPro" id="IPR007998">
    <property type="entry name" value="DUF719"/>
</dbReference>
<dbReference type="PROSITE" id="PS50086">
    <property type="entry name" value="TBC_RABGAP"/>
    <property type="match status" value="1"/>
</dbReference>
<evidence type="ECO:0000256" key="18">
    <source>
        <dbReference type="SAM" id="MobiDB-lite"/>
    </source>
</evidence>
<feature type="domain" description="C2H2-type" evidence="20">
    <location>
        <begin position="834"/>
        <end position="863"/>
    </location>
</feature>
<feature type="compositionally biased region" description="Low complexity" evidence="18">
    <location>
        <begin position="604"/>
        <end position="658"/>
    </location>
</feature>
<feature type="region of interest" description="Disordered" evidence="18">
    <location>
        <begin position="585"/>
        <end position="658"/>
    </location>
</feature>
<reference evidence="21 22" key="1">
    <citation type="submission" date="2019-06" db="EMBL/GenBank/DDBJ databases">
        <title>Draft genomes of female and male turbot (Scophthalmus maximus).</title>
        <authorList>
            <person name="Xu H."/>
            <person name="Xu X.-W."/>
            <person name="Shao C."/>
            <person name="Chen S."/>
        </authorList>
    </citation>
    <scope>NUCLEOTIDE SEQUENCE [LARGE SCALE GENOMIC DNA]</scope>
    <source>
        <strain evidence="21">Ysfricsl-2016a</strain>
        <tissue evidence="21">Blood</tissue>
    </source>
</reference>
<keyword evidence="5" id="KW-0488">Methylation</keyword>
<feature type="domain" description="C2H2-type" evidence="20">
    <location>
        <begin position="804"/>
        <end position="833"/>
    </location>
</feature>
<evidence type="ECO:0000256" key="12">
    <source>
        <dbReference type="ARBA" id="ARBA00022990"/>
    </source>
</evidence>
<evidence type="ECO:0000256" key="2">
    <source>
        <dbReference type="ARBA" id="ARBA00004496"/>
    </source>
</evidence>
<dbReference type="Pfam" id="PF00566">
    <property type="entry name" value="RabGAP-TBC"/>
    <property type="match status" value="1"/>
</dbReference>
<keyword evidence="9" id="KW-0677">Repeat</keyword>
<accession>A0A6A4T097</accession>
<dbReference type="FunFam" id="3.30.160.60:FF:000021">
    <property type="entry name" value="Basic krueppel-like factor 3"/>
    <property type="match status" value="1"/>
</dbReference>
<keyword evidence="12" id="KW-0007">Acetylation</keyword>
<feature type="compositionally biased region" description="Polar residues" evidence="18">
    <location>
        <begin position="1303"/>
        <end position="1312"/>
    </location>
</feature>
<feature type="region of interest" description="Disordered" evidence="18">
    <location>
        <begin position="1096"/>
        <end position="1127"/>
    </location>
</feature>
<evidence type="ECO:0000259" key="20">
    <source>
        <dbReference type="PROSITE" id="PS50157"/>
    </source>
</evidence>
<dbReference type="PANTHER" id="PTHR47219">
    <property type="entry name" value="RAB GTPASE-ACTIVATING PROTEIN 1-LIKE"/>
    <property type="match status" value="1"/>
</dbReference>
<feature type="compositionally biased region" description="Polar residues" evidence="18">
    <location>
        <begin position="588"/>
        <end position="597"/>
    </location>
</feature>
<evidence type="ECO:0000256" key="9">
    <source>
        <dbReference type="ARBA" id="ARBA00022737"/>
    </source>
</evidence>
<feature type="coiled-coil region" evidence="17">
    <location>
        <begin position="377"/>
        <end position="446"/>
    </location>
</feature>
<feature type="compositionally biased region" description="Pro residues" evidence="18">
    <location>
        <begin position="975"/>
        <end position="984"/>
    </location>
</feature>
<dbReference type="Gene3D" id="3.30.160.60">
    <property type="entry name" value="Classic Zinc Finger"/>
    <property type="match status" value="3"/>
</dbReference>
<feature type="domain" description="Rab-GAP TBC" evidence="19">
    <location>
        <begin position="96"/>
        <end position="290"/>
    </location>
</feature>
<feature type="domain" description="C2H2-type" evidence="20">
    <location>
        <begin position="864"/>
        <end position="886"/>
    </location>
</feature>
<evidence type="ECO:0000259" key="19">
    <source>
        <dbReference type="PROSITE" id="PS50086"/>
    </source>
</evidence>
<sequence length="1450" mass="161415">MRAVLEESTRRSKEELRDLWRKAILQQILLQRMERENQKLQASESDLKNKRLKLDYEEITPCLKEVTLVWEKMLGTPVRAKVKFDTETIHAAVAQGVPRQHRGEIWKFLSEQYLLRQTVPSRPPTNHTPYKELLKQLTSQQHAILIDLGRTFPTHPYFQAQLGAGQLSLYNLLKAYSLLDPEVGYCQGLSFIAGVLLLHMEEEDAFYMLKFLMYDVGLRKQYRPDMIILQIQMYQLSRLLHDYHRDLYSHLEQQEIGPSLYATPWFLTAFASHFPLGFVARVFDMLFLQGSEVIFKVALSLLGSHKPLILQHDSLESIVDFIKTTLPNLGLVQMEKTINQVCEMDVSKQLQAYEVEYHVLQDELLDMSPTLNQHQRAAQLERTNQSLRQQNLDLLEELQVSHARVRSLESRLEAFVQSEGRLKEQVSALEEEKKQLLSTVTRLQDVLTNLDVPNSLDVHTLPPPAERQAASAAKTNRHGGVTARRPRVTSSADFFSPGGNFISYFLFFHPTIEAAVNLLLSPPGIRLNPPPEQSLACAAMLMYDYPLKTDMETSFYSSLVKTPEPYRVIFPHPAPLYHTHMHAFAHSHTPSNPTHTQLEPVDLSLSKRSSSSSPPCSSASSPSSSRSSPPSPHSTASRASPHCSPPHSHLRSSPHTPSLPYPTMVAPLISSSSGVIQGSGVMMSPVMVPLSVLYSSPLHLHQPIMVSPPISCDDDHHRSREHKTVHSTKPPELRGNGHGLHKPIKTEPCPELAHDPLSSHEMKSSVIRIPHEYEGNNPSVIVHSGTQHPLPADSPDTLKKRRIHRCDFSGCNKVYTKSSHLKAHRRTHTGEKPYKCMWEGCTWKFARSDELTRHFRKHTGVKPFQCPDCERSFSRSDHLALHKKRHLLVPSIIAQPSLLRQGVISSVVPLRCRHLPACRRGGAEEEPLSGTTRITMSQAATSDVDPSADTTPPPDQRPHAEPDSCQDVPAALTPPAAPLQPPLIPDSCSLPQSTEDMTTEDTTDRSDCSEGPADQPAERAPEGQVIVCDQPVSLEPDAEAVAEDVEGSLEEKEKGWGGWGSWGKSLLSSATSTMGQSLTSVKEKAGEALRLHRTSVGEEAQEEVVEEEGAEVKTEGGGESGEADLSSSVVNSSVNAAASSRGVFSTITHAVQNTGKSVISGGLDALEFIGKKTMIVLAESDPGFKKTKTLMQKTASLSQMLKEAKEKERARLSNQPISAPTAHYGILFDDFQGLSHLEALEILSNESEAKVQAFLSSLAEEELEEVKKELILIKDIFIKQEEGEEEEEEEGDREGEQTKENGDLSSQLHCSTPLSADGEEFARMRAHDWVSKVEQPVTTETVGRETQDQLAGEATSAENENEEKKKNEEEEEIKGGEEEKKERENDPRSIEGQSKAEELNPLVDIVLLEGSNSTNYIQNAFQLLLPVLQISHIQSQHCRPSTEPAAQTEH</sequence>
<feature type="compositionally biased region" description="Acidic residues" evidence="18">
    <location>
        <begin position="1099"/>
        <end position="1109"/>
    </location>
</feature>
<feature type="compositionally biased region" description="Polar residues" evidence="18">
    <location>
        <begin position="929"/>
        <end position="941"/>
    </location>
</feature>
<evidence type="ECO:0000256" key="4">
    <source>
        <dbReference type="ARBA" id="ARBA00022468"/>
    </source>
</evidence>
<dbReference type="GO" id="GO:0005096">
    <property type="term" value="F:GTPase activator activity"/>
    <property type="evidence" value="ECO:0007669"/>
    <property type="project" value="UniProtKB-KW"/>
</dbReference>
<evidence type="ECO:0000256" key="6">
    <source>
        <dbReference type="ARBA" id="ARBA00022490"/>
    </source>
</evidence>
<evidence type="ECO:0000256" key="8">
    <source>
        <dbReference type="ARBA" id="ARBA00022723"/>
    </source>
</evidence>
<evidence type="ECO:0000256" key="15">
    <source>
        <dbReference type="ARBA" id="ARBA00081861"/>
    </source>
</evidence>
<feature type="region of interest" description="Disordered" evidence="18">
    <location>
        <begin position="1332"/>
        <end position="1397"/>
    </location>
</feature>
<dbReference type="SUPFAM" id="SSF57667">
    <property type="entry name" value="beta-beta-alpha zinc fingers"/>
    <property type="match status" value="2"/>
</dbReference>
<evidence type="ECO:0000256" key="10">
    <source>
        <dbReference type="ARBA" id="ARBA00022771"/>
    </source>
</evidence>
<keyword evidence="8" id="KW-0479">Metal-binding</keyword>
<keyword evidence="7" id="KW-0597">Phosphoprotein</keyword>
<dbReference type="InterPro" id="IPR050302">
    <property type="entry name" value="Rab_GAP_TBC_domain"/>
</dbReference>
<dbReference type="FunFam" id="1.10.472.80:FF:000003">
    <property type="entry name" value="Putative TBC1 domain family member 1"/>
    <property type="match status" value="1"/>
</dbReference>
<keyword evidence="10 16" id="KW-0863">Zinc-finger</keyword>
<dbReference type="FunFam" id="1.10.8.270:FF:000001">
    <property type="entry name" value="TBC1 domain family member 1"/>
    <property type="match status" value="1"/>
</dbReference>
<dbReference type="InterPro" id="IPR035969">
    <property type="entry name" value="Rab-GAP_TBC_sf"/>
</dbReference>
<protein>
    <recommendedName>
        <fullName evidence="14">TBC1 domain family member 4</fullName>
    </recommendedName>
    <alternativeName>
        <fullName evidence="15">Akt substrate of 160 kDa</fullName>
    </alternativeName>
</protein>
<feature type="region of interest" description="Disordered" evidence="18">
    <location>
        <begin position="1281"/>
        <end position="1312"/>
    </location>
</feature>
<dbReference type="Proteomes" id="UP000438429">
    <property type="component" value="Unassembled WGS sequence"/>
</dbReference>
<feature type="compositionally biased region" description="Basic and acidic residues" evidence="18">
    <location>
        <begin position="722"/>
        <end position="732"/>
    </location>
</feature>
<dbReference type="Gene3D" id="1.10.8.270">
    <property type="entry name" value="putative rabgap domain of human tbc1 domain family member 14 like domains"/>
    <property type="match status" value="1"/>
</dbReference>
<dbReference type="InterPro" id="IPR000195">
    <property type="entry name" value="Rab-GAP-TBC_dom"/>
</dbReference>
<keyword evidence="11" id="KW-0862">Zinc</keyword>
<feature type="compositionally biased region" description="Basic and acidic residues" evidence="18">
    <location>
        <begin position="1362"/>
        <end position="1397"/>
    </location>
</feature>
<dbReference type="Pfam" id="PF05334">
    <property type="entry name" value="DUF719"/>
    <property type="match status" value="1"/>
</dbReference>
<evidence type="ECO:0000256" key="14">
    <source>
        <dbReference type="ARBA" id="ARBA00072013"/>
    </source>
</evidence>
<comment type="caution">
    <text evidence="21">The sequence shown here is derived from an EMBL/GenBank/DDBJ whole genome shotgun (WGS) entry which is preliminary data.</text>
</comment>
<keyword evidence="4" id="KW-0343">GTPase activation</keyword>
<evidence type="ECO:0000256" key="7">
    <source>
        <dbReference type="ARBA" id="ARBA00022553"/>
    </source>
</evidence>
<evidence type="ECO:0000256" key="1">
    <source>
        <dbReference type="ARBA" id="ARBA00004123"/>
    </source>
</evidence>
<feature type="region of interest" description="Disordered" evidence="18">
    <location>
        <begin position="465"/>
        <end position="484"/>
    </location>
</feature>
<dbReference type="GO" id="GO:0005737">
    <property type="term" value="C:cytoplasm"/>
    <property type="evidence" value="ECO:0007669"/>
    <property type="project" value="UniProtKB-SubCell"/>
</dbReference>
<dbReference type="EMBL" id="VEVO01000009">
    <property type="protein sequence ID" value="KAF0037440.1"/>
    <property type="molecule type" value="Genomic_DNA"/>
</dbReference>
<comment type="subcellular location">
    <subcellularLocation>
        <location evidence="2">Cytoplasm</location>
    </subcellularLocation>
    <subcellularLocation>
        <location evidence="1">Nucleus</location>
    </subcellularLocation>
</comment>
<dbReference type="InterPro" id="IPR036236">
    <property type="entry name" value="Znf_C2H2_sf"/>
</dbReference>
<evidence type="ECO:0000256" key="3">
    <source>
        <dbReference type="ARBA" id="ARBA00006903"/>
    </source>
</evidence>
<dbReference type="Pfam" id="PF11830">
    <property type="entry name" value="DUF3350"/>
    <property type="match status" value="1"/>
</dbReference>
<dbReference type="SMART" id="SM00355">
    <property type="entry name" value="ZnF_C2H2"/>
    <property type="match status" value="3"/>
</dbReference>
<keyword evidence="13" id="KW-0539">Nucleus</keyword>
<dbReference type="InterPro" id="IPR013087">
    <property type="entry name" value="Znf_C2H2_type"/>
</dbReference>
<dbReference type="GO" id="GO:0008270">
    <property type="term" value="F:zinc ion binding"/>
    <property type="evidence" value="ECO:0007669"/>
    <property type="project" value="UniProtKB-KW"/>
</dbReference>
<evidence type="ECO:0000256" key="5">
    <source>
        <dbReference type="ARBA" id="ARBA00022481"/>
    </source>
</evidence>
<dbReference type="GO" id="GO:0032869">
    <property type="term" value="P:cellular response to insulin stimulus"/>
    <property type="evidence" value="ECO:0007669"/>
    <property type="project" value="UniProtKB-ARBA"/>
</dbReference>
<dbReference type="Gene3D" id="1.10.472.80">
    <property type="entry name" value="Ypt/Rab-GAP domain of gyp1p, domain 3"/>
    <property type="match status" value="1"/>
</dbReference>
<dbReference type="CDD" id="cd21577">
    <property type="entry name" value="KLF3_N"/>
    <property type="match status" value="1"/>
</dbReference>
<evidence type="ECO:0000313" key="22">
    <source>
        <dbReference type="Proteomes" id="UP000438429"/>
    </source>
</evidence>
<comment type="similarity">
    <text evidence="3">Belongs to the FAM114 family.</text>
</comment>
<dbReference type="GO" id="GO:0005634">
    <property type="term" value="C:nucleus"/>
    <property type="evidence" value="ECO:0007669"/>
    <property type="project" value="UniProtKB-SubCell"/>
</dbReference>
<dbReference type="FunFam" id="3.30.160.60:FF:000018">
    <property type="entry name" value="Krueppel-like factor 15"/>
    <property type="match status" value="1"/>
</dbReference>
<dbReference type="PROSITE" id="PS00028">
    <property type="entry name" value="ZINC_FINGER_C2H2_1"/>
    <property type="match status" value="3"/>
</dbReference>
<dbReference type="SUPFAM" id="SSF47923">
    <property type="entry name" value="Ypt/Rab-GAP domain of gyp1p"/>
    <property type="match status" value="2"/>
</dbReference>
<dbReference type="PANTHER" id="PTHR47219:SF18">
    <property type="entry name" value="TBC1 DOMAIN FAMILY MEMBER 1 ISOFORM X1"/>
    <property type="match status" value="1"/>
</dbReference>
<gene>
    <name evidence="21" type="ORF">F2P81_010314</name>
</gene>
<organism evidence="21 22">
    <name type="scientific">Scophthalmus maximus</name>
    <name type="common">Turbot</name>
    <name type="synonym">Psetta maxima</name>
    <dbReference type="NCBI Taxonomy" id="52904"/>
    <lineage>
        <taxon>Eukaryota</taxon>
        <taxon>Metazoa</taxon>
        <taxon>Chordata</taxon>
        <taxon>Craniata</taxon>
        <taxon>Vertebrata</taxon>
        <taxon>Euteleostomi</taxon>
        <taxon>Actinopterygii</taxon>
        <taxon>Neopterygii</taxon>
        <taxon>Teleostei</taxon>
        <taxon>Neoteleostei</taxon>
        <taxon>Acanthomorphata</taxon>
        <taxon>Carangaria</taxon>
        <taxon>Pleuronectiformes</taxon>
        <taxon>Pleuronectoidei</taxon>
        <taxon>Scophthalmidae</taxon>
        <taxon>Scophthalmus</taxon>
    </lineage>
</organism>
<keyword evidence="17" id="KW-0175">Coiled coil</keyword>
<evidence type="ECO:0000313" key="21">
    <source>
        <dbReference type="EMBL" id="KAF0037440.1"/>
    </source>
</evidence>
<proteinExistence type="inferred from homology"/>
<feature type="region of interest" description="Disordered" evidence="18">
    <location>
        <begin position="722"/>
        <end position="743"/>
    </location>
</feature>
<dbReference type="Pfam" id="PF00096">
    <property type="entry name" value="zf-C2H2"/>
    <property type="match status" value="3"/>
</dbReference>
<dbReference type="Gene3D" id="1.10.10.2750">
    <property type="match status" value="1"/>
</dbReference>
<name>A0A6A4T097_SCOMX</name>
<evidence type="ECO:0000256" key="16">
    <source>
        <dbReference type="PROSITE-ProRule" id="PRU00042"/>
    </source>
</evidence>
<dbReference type="PROSITE" id="PS50157">
    <property type="entry name" value="ZINC_FINGER_C2H2_2"/>
    <property type="match status" value="3"/>
</dbReference>
<feature type="region of interest" description="Disordered" evidence="18">
    <location>
        <begin position="921"/>
        <end position="1023"/>
    </location>
</feature>
<evidence type="ECO:0000256" key="13">
    <source>
        <dbReference type="ARBA" id="ARBA00023242"/>
    </source>
</evidence>
<feature type="compositionally biased region" description="Acidic residues" evidence="18">
    <location>
        <begin position="1282"/>
        <end position="1293"/>
    </location>
</feature>
<evidence type="ECO:0000256" key="17">
    <source>
        <dbReference type="SAM" id="Coils"/>
    </source>
</evidence>
<keyword evidence="6" id="KW-0963">Cytoplasm</keyword>
<dbReference type="SMART" id="SM00164">
    <property type="entry name" value="TBC"/>
    <property type="match status" value="1"/>
</dbReference>
<dbReference type="FunFam" id="3.30.160.60:FF:000624">
    <property type="entry name" value="zinc finger protein 697"/>
    <property type="match status" value="1"/>
</dbReference>
<evidence type="ECO:0000256" key="11">
    <source>
        <dbReference type="ARBA" id="ARBA00022833"/>
    </source>
</evidence>
<dbReference type="InterPro" id="IPR021785">
    <property type="entry name" value="DUF3350"/>
</dbReference>